<dbReference type="Pfam" id="PF24964">
    <property type="entry name" value="DUF7769"/>
    <property type="match status" value="1"/>
</dbReference>
<evidence type="ECO:0000313" key="3">
    <source>
        <dbReference type="EMBL" id="KAG2629700.1"/>
    </source>
</evidence>
<dbReference type="InterPro" id="IPR036397">
    <property type="entry name" value="RNaseH_sf"/>
</dbReference>
<dbReference type="GO" id="GO:0003676">
    <property type="term" value="F:nucleic acid binding"/>
    <property type="evidence" value="ECO:0007669"/>
    <property type="project" value="InterPro"/>
</dbReference>
<evidence type="ECO:0000313" key="4">
    <source>
        <dbReference type="Proteomes" id="UP000823388"/>
    </source>
</evidence>
<feature type="transmembrane region" description="Helical" evidence="1">
    <location>
        <begin position="27"/>
        <end position="44"/>
    </location>
</feature>
<keyword evidence="4" id="KW-1185">Reference proteome</keyword>
<proteinExistence type="predicted"/>
<feature type="domain" description="DUF7769" evidence="2">
    <location>
        <begin position="233"/>
        <end position="286"/>
    </location>
</feature>
<dbReference type="PANTHER" id="PTHR47169">
    <property type="entry name" value="OS01G0541250 PROTEIN"/>
    <property type="match status" value="1"/>
</dbReference>
<gene>
    <name evidence="3" type="ORF">PVAP13_3KG446201</name>
</gene>
<dbReference type="Gene3D" id="3.30.420.10">
    <property type="entry name" value="Ribonuclease H-like superfamily/Ribonuclease H"/>
    <property type="match status" value="1"/>
</dbReference>
<evidence type="ECO:0000259" key="2">
    <source>
        <dbReference type="Pfam" id="PF24964"/>
    </source>
</evidence>
<name>A0A8T0V3C5_PANVG</name>
<comment type="caution">
    <text evidence="3">The sequence shown here is derived from an EMBL/GenBank/DDBJ whole genome shotgun (WGS) entry which is preliminary data.</text>
</comment>
<organism evidence="3 4">
    <name type="scientific">Panicum virgatum</name>
    <name type="common">Blackwell switchgrass</name>
    <dbReference type="NCBI Taxonomy" id="38727"/>
    <lineage>
        <taxon>Eukaryota</taxon>
        <taxon>Viridiplantae</taxon>
        <taxon>Streptophyta</taxon>
        <taxon>Embryophyta</taxon>
        <taxon>Tracheophyta</taxon>
        <taxon>Spermatophyta</taxon>
        <taxon>Magnoliopsida</taxon>
        <taxon>Liliopsida</taxon>
        <taxon>Poales</taxon>
        <taxon>Poaceae</taxon>
        <taxon>PACMAD clade</taxon>
        <taxon>Panicoideae</taxon>
        <taxon>Panicodae</taxon>
        <taxon>Paniceae</taxon>
        <taxon>Panicinae</taxon>
        <taxon>Panicum</taxon>
        <taxon>Panicum sect. Hiantes</taxon>
    </lineage>
</organism>
<evidence type="ECO:0000256" key="1">
    <source>
        <dbReference type="SAM" id="Phobius"/>
    </source>
</evidence>
<dbReference type="AlphaFoldDB" id="A0A8T0V3C5"/>
<keyword evidence="1" id="KW-0472">Membrane</keyword>
<keyword evidence="1" id="KW-0812">Transmembrane</keyword>
<dbReference type="InterPro" id="IPR056671">
    <property type="entry name" value="DUF7769"/>
</dbReference>
<protein>
    <recommendedName>
        <fullName evidence="2">DUF7769 domain-containing protein</fullName>
    </recommendedName>
</protein>
<sequence>MVFVRALIFFCSFAVHGARARWASFFFLLVRCMASFFFCSFAAWRSCARAGYRFFFCSFARWASCFVRARAGQCFLRRFFPRSRPLGCLRYLTDHHRDLSLPSSTNNTFQCTHMDLNISLEEQENSNGRFDLNIPILEDGEDVNGFGAPVMQDGEDDLVLEDAEDALDVNAPVLEDGEDAPVVEDVEDGLDQNVFDLNLPLDEFGAVDFDFVQNNLEQAVQAPVQANRRNLDMSDELRKQVYQALLARSKNGHLGKKDTRIVAEHFGVHIQVVQRLWKRGKTQLANFIPVEVSSRKKGRCGRKAIPVNLEALRNIPLKDRMTIEDVCSQLDMSKWKIQRLLKKGFIRRHSSSIKPYLTDANKKARLKWCVDMIDKDILDDPRFRDLFDIVFIDEKWFYLSKKSENYYLLPEEDEPHRTCKNKNYIPRIMFLCVCTRPRFRDGECIFDGKIGCFPLVTYEPAQRGNERTGRVRGDLMVKPIASITRDVMRDFMINKVLPAIRAKWPREDVGKPIYIQQDNAPSHIKLDDPIFCEAAKQNGFDIRLICQPPNSPDFNILDLGFFRAIQAIQYKKNAKTVEALIPVVQEAFMEYCPHKANRIFVTLQTVLMEVMKIKGCNKYKIPHMQKERLEREQRLPLQISCEPSLLAEAIGSLDA</sequence>
<dbReference type="EMBL" id="CM029041">
    <property type="protein sequence ID" value="KAG2629700.1"/>
    <property type="molecule type" value="Genomic_DNA"/>
</dbReference>
<dbReference type="Proteomes" id="UP000823388">
    <property type="component" value="Chromosome 3K"/>
</dbReference>
<dbReference type="OrthoDB" id="667544at2759"/>
<dbReference type="PANTHER" id="PTHR47169:SF2">
    <property type="entry name" value="OS01G0541250 PROTEIN"/>
    <property type="match status" value="1"/>
</dbReference>
<reference evidence="3" key="1">
    <citation type="submission" date="2020-05" db="EMBL/GenBank/DDBJ databases">
        <title>WGS assembly of Panicum virgatum.</title>
        <authorList>
            <person name="Lovell J.T."/>
            <person name="Jenkins J."/>
            <person name="Shu S."/>
            <person name="Juenger T.E."/>
            <person name="Schmutz J."/>
        </authorList>
    </citation>
    <scope>NUCLEOTIDE SEQUENCE</scope>
    <source>
        <strain evidence="3">AP13</strain>
    </source>
</reference>
<keyword evidence="1" id="KW-1133">Transmembrane helix</keyword>
<accession>A0A8T0V3C5</accession>